<comment type="caution">
    <text evidence="3">The sequence shown here is derived from an EMBL/GenBank/DDBJ whole genome shotgun (WGS) entry which is preliminary data.</text>
</comment>
<reference evidence="3" key="2">
    <citation type="submission" date="2023-05" db="EMBL/GenBank/DDBJ databases">
        <authorList>
            <person name="Schelkunov M.I."/>
        </authorList>
    </citation>
    <scope>NUCLEOTIDE SEQUENCE</scope>
    <source>
        <strain evidence="3">Hsosn_3</strain>
        <tissue evidence="3">Leaf</tissue>
    </source>
</reference>
<dbReference type="PANTHER" id="PTHR36354:SF2">
    <property type="entry name" value="IMPORT INNER MEMBRANE TRANSLOCASE SUBUNIT"/>
    <property type="match status" value="1"/>
</dbReference>
<dbReference type="PANTHER" id="PTHR36354">
    <property type="entry name" value="IMPORT INNER MEMBRANE TRANSLOCASE SUBUNIT"/>
    <property type="match status" value="1"/>
</dbReference>
<evidence type="ECO:0000313" key="3">
    <source>
        <dbReference type="EMBL" id="KAK1392878.1"/>
    </source>
</evidence>
<accession>A0AAD8IXQ3</accession>
<keyword evidence="2" id="KW-0812">Transmembrane</keyword>
<feature type="region of interest" description="Disordered" evidence="1">
    <location>
        <begin position="327"/>
        <end position="364"/>
    </location>
</feature>
<feature type="transmembrane region" description="Helical" evidence="2">
    <location>
        <begin position="169"/>
        <end position="188"/>
    </location>
</feature>
<evidence type="ECO:0000313" key="4">
    <source>
        <dbReference type="Proteomes" id="UP001237642"/>
    </source>
</evidence>
<protein>
    <submittedName>
        <fullName evidence="3">Import inner membrane translocase subunit</fullName>
    </submittedName>
</protein>
<feature type="transmembrane region" description="Helical" evidence="2">
    <location>
        <begin position="136"/>
        <end position="157"/>
    </location>
</feature>
<dbReference type="AlphaFoldDB" id="A0AAD8IXQ3"/>
<reference evidence="3" key="1">
    <citation type="submission" date="2023-02" db="EMBL/GenBank/DDBJ databases">
        <title>Genome of toxic invasive species Heracleum sosnowskyi carries increased number of genes despite the absence of recent whole-genome duplications.</title>
        <authorList>
            <person name="Schelkunov M."/>
            <person name="Shtratnikova V."/>
            <person name="Makarenko M."/>
            <person name="Klepikova A."/>
            <person name="Omelchenko D."/>
            <person name="Novikova G."/>
            <person name="Obukhova E."/>
            <person name="Bogdanov V."/>
            <person name="Penin A."/>
            <person name="Logacheva M."/>
        </authorList>
    </citation>
    <scope>NUCLEOTIDE SEQUENCE</scope>
    <source>
        <strain evidence="3">Hsosn_3</strain>
        <tissue evidence="3">Leaf</tissue>
    </source>
</reference>
<evidence type="ECO:0000256" key="1">
    <source>
        <dbReference type="SAM" id="MobiDB-lite"/>
    </source>
</evidence>
<dbReference type="EMBL" id="JAUIZM010000003">
    <property type="protein sequence ID" value="KAK1392878.1"/>
    <property type="molecule type" value="Genomic_DNA"/>
</dbReference>
<feature type="compositionally biased region" description="Basic and acidic residues" evidence="1">
    <location>
        <begin position="342"/>
        <end position="364"/>
    </location>
</feature>
<keyword evidence="2" id="KW-0472">Membrane</keyword>
<gene>
    <name evidence="3" type="ORF">POM88_011934</name>
</gene>
<organism evidence="3 4">
    <name type="scientific">Heracleum sosnowskyi</name>
    <dbReference type="NCBI Taxonomy" id="360622"/>
    <lineage>
        <taxon>Eukaryota</taxon>
        <taxon>Viridiplantae</taxon>
        <taxon>Streptophyta</taxon>
        <taxon>Embryophyta</taxon>
        <taxon>Tracheophyta</taxon>
        <taxon>Spermatophyta</taxon>
        <taxon>Magnoliopsida</taxon>
        <taxon>eudicotyledons</taxon>
        <taxon>Gunneridae</taxon>
        <taxon>Pentapetalae</taxon>
        <taxon>asterids</taxon>
        <taxon>campanulids</taxon>
        <taxon>Apiales</taxon>
        <taxon>Apiaceae</taxon>
        <taxon>Apioideae</taxon>
        <taxon>apioid superclade</taxon>
        <taxon>Tordylieae</taxon>
        <taxon>Tordyliinae</taxon>
        <taxon>Heracleum</taxon>
    </lineage>
</organism>
<keyword evidence="4" id="KW-1185">Reference proteome</keyword>
<name>A0AAD8IXQ3_9APIA</name>
<dbReference type="Proteomes" id="UP001237642">
    <property type="component" value="Unassembled WGS sequence"/>
</dbReference>
<sequence length="364" mass="40739">MSKPSSRFIKQGLHRHLISPPPRPNANFPAISQYLQHQPKIQTPYMLYSQRTYKLPSFSKMLQNPGSKLSPQASSGSLVGFKQFSKKGLDLVNGNVYGKVVKNAVEKPITAVKTTVLQYREAVGLQVEAFWKRNSLFLVGAGGVVVCIVLWRVMFGVADMFVGLSEGMAKYGFLALSSAIVAFFGLYLRSRFVINPDKVYRIAMRRLNTSAGILEVMGAPLTGTDLRAYVMSGGGIAVKNFKAGFRSKRCFLIFPIRGSERRGLVSVEVKNKKGQYDMKLLAVDIPMATGPDQRLFLVGDEEEYKIGGGLIAELRDPVVKAMAAVKEFEDRDNKEDEEDAERELQEAERRRQEEIEKLEREDSR</sequence>
<keyword evidence="2" id="KW-1133">Transmembrane helix</keyword>
<evidence type="ECO:0000256" key="2">
    <source>
        <dbReference type="SAM" id="Phobius"/>
    </source>
</evidence>
<proteinExistence type="predicted"/>